<name>A0A1H3NX04_9BACI</name>
<evidence type="ECO:0000259" key="4">
    <source>
        <dbReference type="Pfam" id="PF01232"/>
    </source>
</evidence>
<dbReference type="GO" id="GO:0008926">
    <property type="term" value="F:mannitol-1-phosphate 5-dehydrogenase activity"/>
    <property type="evidence" value="ECO:0007669"/>
    <property type="project" value="UniProtKB-EC"/>
</dbReference>
<dbReference type="InterPro" id="IPR013131">
    <property type="entry name" value="Mannitol_DH_N"/>
</dbReference>
<dbReference type="PANTHER" id="PTHR30524:SF0">
    <property type="entry name" value="ALTRONATE OXIDOREDUCTASE-RELATED"/>
    <property type="match status" value="1"/>
</dbReference>
<dbReference type="Pfam" id="PF01232">
    <property type="entry name" value="Mannitol_dh"/>
    <property type="match status" value="1"/>
</dbReference>
<sequence>MKRLTKSLTKAEISTAVNYTRLEDLPEKVVQFGEGNFLRCFIDWMLQQMNNQGVFNGRAVLVQPIAHGPVIDMLNEQDGLYTVVLRGIQNGETVDTSEVISSVSRGLNPYTQWEEVLALAASPDLEIVFSNTTEAGITYLKEAYVEGKTPESYPAKLTSFLFCRFQELEGSGDSGLVIVPCELIEENAIKLKELVLRHAAEWELPKEFVRWINEDNHFCNTLVDRIVTGYPKDSVDEFHRLLGYEDKLITVGEPYHMFAVDGDETVQEKIPFHKAGLNIRWGDITPHRELKVRLLNGPHTMMFSVAYLAGVDTVLQAMEDAVLRKFIDKGFHELTPTVYAGEDEKNAFVQAVTERFLNPYNKHFLLDIGLNAVYKFKSRLLPSVERYIESKGTLPKTIVFSLAALFAFYRPVRRDGKALVGERDGMEYTMRENENVIDAIYTTWNKFSANETTLSQFVATLLGDTSIWDKDLNNLPGLTNAVTADLQQILEQGMRAAVEALVSK</sequence>
<feature type="domain" description="Mannitol dehydrogenase C-terminal" evidence="5">
    <location>
        <begin position="283"/>
        <end position="489"/>
    </location>
</feature>
<dbReference type="AlphaFoldDB" id="A0A1H3NX04"/>
<evidence type="ECO:0000259" key="5">
    <source>
        <dbReference type="Pfam" id="PF08125"/>
    </source>
</evidence>
<gene>
    <name evidence="6" type="ORF">SAMN05421736_104242</name>
</gene>
<dbReference type="Gene3D" id="1.10.1040.10">
    <property type="entry name" value="N-(1-d-carboxylethyl)-l-norvaline Dehydrogenase, domain 2"/>
    <property type="match status" value="1"/>
</dbReference>
<dbReference type="OrthoDB" id="9768714at2"/>
<dbReference type="SUPFAM" id="SSF51735">
    <property type="entry name" value="NAD(P)-binding Rossmann-fold domains"/>
    <property type="match status" value="1"/>
</dbReference>
<dbReference type="NCBIfam" id="NF002969">
    <property type="entry name" value="PRK03643.1"/>
    <property type="match status" value="1"/>
</dbReference>
<evidence type="ECO:0000313" key="6">
    <source>
        <dbReference type="EMBL" id="SDY93422.1"/>
    </source>
</evidence>
<evidence type="ECO:0000256" key="1">
    <source>
        <dbReference type="ARBA" id="ARBA00023002"/>
    </source>
</evidence>
<dbReference type="GO" id="GO:0019592">
    <property type="term" value="P:mannitol catabolic process"/>
    <property type="evidence" value="ECO:0007669"/>
    <property type="project" value="TreeGrafter"/>
</dbReference>
<dbReference type="InterPro" id="IPR013328">
    <property type="entry name" value="6PGD_dom2"/>
</dbReference>
<evidence type="ECO:0000313" key="7">
    <source>
        <dbReference type="Proteomes" id="UP000198935"/>
    </source>
</evidence>
<dbReference type="Gene3D" id="3.40.50.720">
    <property type="entry name" value="NAD(P)-binding Rossmann-like Domain"/>
    <property type="match status" value="1"/>
</dbReference>
<dbReference type="InterPro" id="IPR036291">
    <property type="entry name" value="NAD(P)-bd_dom_sf"/>
</dbReference>
<dbReference type="Pfam" id="PF08125">
    <property type="entry name" value="Mannitol_dh_C"/>
    <property type="match status" value="1"/>
</dbReference>
<feature type="domain" description="Mannitol dehydrogenase N-terminal" evidence="4">
    <location>
        <begin position="28"/>
        <end position="270"/>
    </location>
</feature>
<dbReference type="SUPFAM" id="SSF48179">
    <property type="entry name" value="6-phosphogluconate dehydrogenase C-terminal domain-like"/>
    <property type="match status" value="1"/>
</dbReference>
<dbReference type="PANTHER" id="PTHR30524">
    <property type="entry name" value="MANNITOL-1-PHOSPHATE 5-DEHYDROGENASE"/>
    <property type="match status" value="1"/>
</dbReference>
<dbReference type="GO" id="GO:0019698">
    <property type="term" value="P:D-galacturonate catabolic process"/>
    <property type="evidence" value="ECO:0007669"/>
    <property type="project" value="TreeGrafter"/>
</dbReference>
<dbReference type="EMBL" id="FNPI01000004">
    <property type="protein sequence ID" value="SDY93422.1"/>
    <property type="molecule type" value="Genomic_DNA"/>
</dbReference>
<organism evidence="6 7">
    <name type="scientific">Evansella caseinilytica</name>
    <dbReference type="NCBI Taxonomy" id="1503961"/>
    <lineage>
        <taxon>Bacteria</taxon>
        <taxon>Bacillati</taxon>
        <taxon>Bacillota</taxon>
        <taxon>Bacilli</taxon>
        <taxon>Bacillales</taxon>
        <taxon>Bacillaceae</taxon>
        <taxon>Evansella</taxon>
    </lineage>
</organism>
<proteinExistence type="predicted"/>
<evidence type="ECO:0000256" key="3">
    <source>
        <dbReference type="ARBA" id="ARBA00048615"/>
    </source>
</evidence>
<dbReference type="Proteomes" id="UP000198935">
    <property type="component" value="Unassembled WGS sequence"/>
</dbReference>
<reference evidence="7" key="1">
    <citation type="submission" date="2016-10" db="EMBL/GenBank/DDBJ databases">
        <authorList>
            <person name="Varghese N."/>
            <person name="Submissions S."/>
        </authorList>
    </citation>
    <scope>NUCLEOTIDE SEQUENCE [LARGE SCALE GENOMIC DNA]</scope>
    <source>
        <strain evidence="7">SP</strain>
    </source>
</reference>
<dbReference type="GO" id="GO:0005829">
    <property type="term" value="C:cytosol"/>
    <property type="evidence" value="ECO:0007669"/>
    <property type="project" value="TreeGrafter"/>
</dbReference>
<evidence type="ECO:0000256" key="2">
    <source>
        <dbReference type="ARBA" id="ARBA00023027"/>
    </source>
</evidence>
<keyword evidence="2" id="KW-0520">NAD</keyword>
<dbReference type="InterPro" id="IPR008927">
    <property type="entry name" value="6-PGluconate_DH-like_C_sf"/>
</dbReference>
<dbReference type="GO" id="GO:0009026">
    <property type="term" value="F:tagaturonate reductase activity"/>
    <property type="evidence" value="ECO:0007669"/>
    <property type="project" value="TreeGrafter"/>
</dbReference>
<dbReference type="STRING" id="1503961.SAMN05421736_104242"/>
<keyword evidence="7" id="KW-1185">Reference proteome</keyword>
<keyword evidence="1" id="KW-0560">Oxidoreductase</keyword>
<protein>
    <submittedName>
        <fullName evidence="6">Tagaturonate reductase</fullName>
    </submittedName>
</protein>
<dbReference type="InterPro" id="IPR013118">
    <property type="entry name" value="Mannitol_DH_C"/>
</dbReference>
<accession>A0A1H3NX04</accession>
<comment type="catalytic activity">
    <reaction evidence="3">
        <text>D-mannitol 1-phosphate + NAD(+) = beta-D-fructose 6-phosphate + NADH + H(+)</text>
        <dbReference type="Rhea" id="RHEA:19661"/>
        <dbReference type="ChEBI" id="CHEBI:15378"/>
        <dbReference type="ChEBI" id="CHEBI:57540"/>
        <dbReference type="ChEBI" id="CHEBI:57634"/>
        <dbReference type="ChEBI" id="CHEBI:57945"/>
        <dbReference type="ChEBI" id="CHEBI:61381"/>
        <dbReference type="EC" id="1.1.1.17"/>
    </reaction>
</comment>